<dbReference type="PATRIC" id="fig|1396.428.peg.734"/>
<accession>A0A0G8C3G2</accession>
<gene>
    <name evidence="1" type="ORF">B4147_4873</name>
</gene>
<sequence length="124" mass="14670">MQHNMYAVKLLFESVHSGEPDPTKVDEHYEESHNTLFEESIILVKANSIEEAHELGEKIAIHSEESYDNMYGEQVTWTFRKVLHVFELDDTPFEMGKELYARFLHVKKNEKVDTVVRAYYPEYE</sequence>
<evidence type="ECO:0000313" key="2">
    <source>
        <dbReference type="Proteomes" id="UP000035350"/>
    </source>
</evidence>
<dbReference type="EMBL" id="LCYN01000029">
    <property type="protein sequence ID" value="KKZ93934.1"/>
    <property type="molecule type" value="Genomic_DNA"/>
</dbReference>
<comment type="caution">
    <text evidence="1">The sequence shown here is derived from an EMBL/GenBank/DDBJ whole genome shotgun (WGS) entry which is preliminary data.</text>
</comment>
<dbReference type="Pfam" id="PF14119">
    <property type="entry name" value="DUF4288"/>
    <property type="match status" value="1"/>
</dbReference>
<organism evidence="1 2">
    <name type="scientific">Bacillus wiedmannii</name>
    <dbReference type="NCBI Taxonomy" id="1890302"/>
    <lineage>
        <taxon>Bacteria</taxon>
        <taxon>Bacillati</taxon>
        <taxon>Bacillota</taxon>
        <taxon>Bacilli</taxon>
        <taxon>Bacillales</taxon>
        <taxon>Bacillaceae</taxon>
        <taxon>Bacillus</taxon>
        <taxon>Bacillus cereus group</taxon>
    </lineage>
</organism>
<dbReference type="InterPro" id="IPR025630">
    <property type="entry name" value="DUF4288"/>
</dbReference>
<protein>
    <recommendedName>
        <fullName evidence="3">DUF4288 domain-containing protein</fullName>
    </recommendedName>
</protein>
<dbReference type="AlphaFoldDB" id="A0A0G8C3G2"/>
<evidence type="ECO:0000313" key="1">
    <source>
        <dbReference type="EMBL" id="KKZ93934.1"/>
    </source>
</evidence>
<reference evidence="2" key="2">
    <citation type="submission" date="2015-04" db="EMBL/GenBank/DDBJ databases">
        <title>Draft Genome Sequences of Eight Spore-Forming Food Isolates of Bacillus cereus Genome sequencing.</title>
        <authorList>
            <person name="Krawcyk A.O."/>
            <person name="de Jong A."/>
            <person name="Eijlander R.T."/>
            <person name="Berendsen E.M."/>
            <person name="Holsappel S."/>
            <person name="Wells-Bennik M."/>
            <person name="Kuipers O.P."/>
        </authorList>
    </citation>
    <scope>NUCLEOTIDE SEQUENCE [LARGE SCALE GENOMIC DNA]</scope>
    <source>
        <strain evidence="2">B4147</strain>
    </source>
</reference>
<name>A0A0G8C3G2_9BACI</name>
<evidence type="ECO:0008006" key="3">
    <source>
        <dbReference type="Google" id="ProtNLM"/>
    </source>
</evidence>
<reference evidence="1 2" key="1">
    <citation type="journal article" date="2015" name="Genome Announc.">
        <title>Next-Generation Whole-Genome Sequencing of Eight Strains of Bacillus cereus, Isolated from Food.</title>
        <authorList>
            <person name="Krawczyk A.O."/>
            <person name="de Jong A."/>
            <person name="Eijlander R.T."/>
            <person name="Berendsen E.M."/>
            <person name="Holsappel S."/>
            <person name="Wells-Bennik M.H."/>
            <person name="Kuipers O.P."/>
        </authorList>
    </citation>
    <scope>NUCLEOTIDE SEQUENCE [LARGE SCALE GENOMIC DNA]</scope>
    <source>
        <strain evidence="1 2">B4147</strain>
    </source>
</reference>
<proteinExistence type="predicted"/>
<dbReference type="Proteomes" id="UP000035350">
    <property type="component" value="Unassembled WGS sequence"/>
</dbReference>